<dbReference type="InterPro" id="IPR003593">
    <property type="entry name" value="AAA+_ATPase"/>
</dbReference>
<evidence type="ECO:0000313" key="7">
    <source>
        <dbReference type="EMBL" id="CAI8012013.1"/>
    </source>
</evidence>
<protein>
    <submittedName>
        <fullName evidence="7">GTPase PYRAB02490</fullName>
    </submittedName>
</protein>
<keyword evidence="5" id="KW-0143">Chaperone</keyword>
<dbReference type="Proteomes" id="UP001174909">
    <property type="component" value="Unassembled WGS sequence"/>
</dbReference>
<dbReference type="EMBL" id="CASHTH010001141">
    <property type="protein sequence ID" value="CAI8012013.1"/>
    <property type="molecule type" value="Genomic_DNA"/>
</dbReference>
<dbReference type="Pfam" id="PF03308">
    <property type="entry name" value="MeaB"/>
    <property type="match status" value="1"/>
</dbReference>
<dbReference type="CDD" id="cd03114">
    <property type="entry name" value="MMAA-like"/>
    <property type="match status" value="1"/>
</dbReference>
<dbReference type="GO" id="GO:0005525">
    <property type="term" value="F:GTP binding"/>
    <property type="evidence" value="ECO:0007669"/>
    <property type="project" value="UniProtKB-KW"/>
</dbReference>
<dbReference type="Gene3D" id="3.40.50.300">
    <property type="entry name" value="P-loop containing nucleotide triphosphate hydrolases"/>
    <property type="match status" value="1"/>
</dbReference>
<dbReference type="GO" id="GO:0003924">
    <property type="term" value="F:GTPase activity"/>
    <property type="evidence" value="ECO:0007669"/>
    <property type="project" value="InterPro"/>
</dbReference>
<evidence type="ECO:0000256" key="3">
    <source>
        <dbReference type="ARBA" id="ARBA00022801"/>
    </source>
</evidence>
<keyword evidence="4" id="KW-0342">GTP-binding</keyword>
<evidence type="ECO:0000256" key="1">
    <source>
        <dbReference type="ARBA" id="ARBA00009625"/>
    </source>
</evidence>
<dbReference type="InterPro" id="IPR052040">
    <property type="entry name" value="GTPase/Isobutyryl-CoA_mutase"/>
</dbReference>
<evidence type="ECO:0000259" key="6">
    <source>
        <dbReference type="SMART" id="SM00382"/>
    </source>
</evidence>
<evidence type="ECO:0000256" key="5">
    <source>
        <dbReference type="ARBA" id="ARBA00023186"/>
    </source>
</evidence>
<proteinExistence type="inferred from homology"/>
<dbReference type="NCBIfam" id="TIGR00750">
    <property type="entry name" value="lao"/>
    <property type="match status" value="1"/>
</dbReference>
<dbReference type="PANTHER" id="PTHR43087">
    <property type="entry name" value="LYSINE/ARGININE/ORNITHINE TRANSPORT SYSTEM KINASE"/>
    <property type="match status" value="1"/>
</dbReference>
<comment type="similarity">
    <text evidence="1">Belongs to the SIMIBI class G3E GTPase family. ArgK/MeaB subfamily.</text>
</comment>
<name>A0AA35RI88_GEOBA</name>
<accession>A0AA35RI88</accession>
<dbReference type="InterPro" id="IPR005129">
    <property type="entry name" value="GTPase_ArgK"/>
</dbReference>
<dbReference type="SMART" id="SM00382">
    <property type="entry name" value="AAA"/>
    <property type="match status" value="1"/>
</dbReference>
<evidence type="ECO:0000313" key="8">
    <source>
        <dbReference type="Proteomes" id="UP001174909"/>
    </source>
</evidence>
<feature type="non-terminal residue" evidence="7">
    <location>
        <position position="1"/>
    </location>
</feature>
<comment type="caution">
    <text evidence="7">The sequence shown here is derived from an EMBL/GenBank/DDBJ whole genome shotgun (WGS) entry which is preliminary data.</text>
</comment>
<dbReference type="AlphaFoldDB" id="A0AA35RI88"/>
<sequence length="256" mass="27148">LAELEERLLSGDRRALARVLSWVESGDQRGRDILRALYPRSGRARTIGLTGSPGAGKSTVTNELAKVFRARGQTVGIVAIDPSSPYTMGAILGDRVRMSELYSDPDVFIRSLASRGALGGLSVATQDVVHVLDAYGKDVILIETVGAGQDEVDIAGAAQTTILVNTPNMGDEVQTLKAGIMEIADVLAVNKSDLPGANRMVSALKALLSLNPDRGWDAPIVPIIATQGEGIEKLAEACDAHFEELESSGKMQRAEL</sequence>
<organism evidence="7 8">
    <name type="scientific">Geodia barretti</name>
    <name type="common">Barrett's horny sponge</name>
    <dbReference type="NCBI Taxonomy" id="519541"/>
    <lineage>
        <taxon>Eukaryota</taxon>
        <taxon>Metazoa</taxon>
        <taxon>Porifera</taxon>
        <taxon>Demospongiae</taxon>
        <taxon>Heteroscleromorpha</taxon>
        <taxon>Tetractinellida</taxon>
        <taxon>Astrophorina</taxon>
        <taxon>Geodiidae</taxon>
        <taxon>Geodia</taxon>
    </lineage>
</organism>
<dbReference type="PANTHER" id="PTHR43087:SF1">
    <property type="entry name" value="LAO_AO TRANSPORT SYSTEM ATPASE"/>
    <property type="match status" value="1"/>
</dbReference>
<dbReference type="SUPFAM" id="SSF52540">
    <property type="entry name" value="P-loop containing nucleoside triphosphate hydrolases"/>
    <property type="match status" value="1"/>
</dbReference>
<keyword evidence="3" id="KW-0378">Hydrolase</keyword>
<keyword evidence="8" id="KW-1185">Reference proteome</keyword>
<feature type="domain" description="AAA+ ATPase" evidence="6">
    <location>
        <begin position="43"/>
        <end position="193"/>
    </location>
</feature>
<reference evidence="7" key="1">
    <citation type="submission" date="2023-03" db="EMBL/GenBank/DDBJ databases">
        <authorList>
            <person name="Steffen K."/>
            <person name="Cardenas P."/>
        </authorList>
    </citation>
    <scope>NUCLEOTIDE SEQUENCE</scope>
</reference>
<keyword evidence="2" id="KW-0547">Nucleotide-binding</keyword>
<dbReference type="InterPro" id="IPR027417">
    <property type="entry name" value="P-loop_NTPase"/>
</dbReference>
<evidence type="ECO:0000256" key="2">
    <source>
        <dbReference type="ARBA" id="ARBA00022741"/>
    </source>
</evidence>
<evidence type="ECO:0000256" key="4">
    <source>
        <dbReference type="ARBA" id="ARBA00023134"/>
    </source>
</evidence>
<gene>
    <name evidence="7" type="ORF">GBAR_LOCUS7721</name>
</gene>